<dbReference type="EMBL" id="JAIWYP010000003">
    <property type="protein sequence ID" value="KAH3857076.1"/>
    <property type="molecule type" value="Genomic_DNA"/>
</dbReference>
<evidence type="ECO:0000313" key="2">
    <source>
        <dbReference type="Proteomes" id="UP000828390"/>
    </source>
</evidence>
<dbReference type="AlphaFoldDB" id="A0A9D4LFD0"/>
<name>A0A9D4LFD0_DREPO</name>
<reference evidence="1" key="1">
    <citation type="journal article" date="2019" name="bioRxiv">
        <title>The Genome of the Zebra Mussel, Dreissena polymorpha: A Resource for Invasive Species Research.</title>
        <authorList>
            <person name="McCartney M.A."/>
            <person name="Auch B."/>
            <person name="Kono T."/>
            <person name="Mallez S."/>
            <person name="Zhang Y."/>
            <person name="Obille A."/>
            <person name="Becker A."/>
            <person name="Abrahante J.E."/>
            <person name="Garbe J."/>
            <person name="Badalamenti J.P."/>
            <person name="Herman A."/>
            <person name="Mangelson H."/>
            <person name="Liachko I."/>
            <person name="Sullivan S."/>
            <person name="Sone E.D."/>
            <person name="Koren S."/>
            <person name="Silverstein K.A.T."/>
            <person name="Beckman K.B."/>
            <person name="Gohl D.M."/>
        </authorList>
    </citation>
    <scope>NUCLEOTIDE SEQUENCE</scope>
    <source>
        <strain evidence="1">Duluth1</strain>
        <tissue evidence="1">Whole animal</tissue>
    </source>
</reference>
<protein>
    <submittedName>
        <fullName evidence="1">Uncharacterized protein</fullName>
    </submittedName>
</protein>
<evidence type="ECO:0000313" key="1">
    <source>
        <dbReference type="EMBL" id="KAH3857076.1"/>
    </source>
</evidence>
<gene>
    <name evidence="1" type="ORF">DPMN_099674</name>
</gene>
<organism evidence="1 2">
    <name type="scientific">Dreissena polymorpha</name>
    <name type="common">Zebra mussel</name>
    <name type="synonym">Mytilus polymorpha</name>
    <dbReference type="NCBI Taxonomy" id="45954"/>
    <lineage>
        <taxon>Eukaryota</taxon>
        <taxon>Metazoa</taxon>
        <taxon>Spiralia</taxon>
        <taxon>Lophotrochozoa</taxon>
        <taxon>Mollusca</taxon>
        <taxon>Bivalvia</taxon>
        <taxon>Autobranchia</taxon>
        <taxon>Heteroconchia</taxon>
        <taxon>Euheterodonta</taxon>
        <taxon>Imparidentia</taxon>
        <taxon>Neoheterodontei</taxon>
        <taxon>Myida</taxon>
        <taxon>Dreissenoidea</taxon>
        <taxon>Dreissenidae</taxon>
        <taxon>Dreissena</taxon>
    </lineage>
</organism>
<keyword evidence="2" id="KW-1185">Reference proteome</keyword>
<dbReference type="Proteomes" id="UP000828390">
    <property type="component" value="Unassembled WGS sequence"/>
</dbReference>
<reference evidence="1" key="2">
    <citation type="submission" date="2020-11" db="EMBL/GenBank/DDBJ databases">
        <authorList>
            <person name="McCartney M.A."/>
            <person name="Auch B."/>
            <person name="Kono T."/>
            <person name="Mallez S."/>
            <person name="Becker A."/>
            <person name="Gohl D.M."/>
            <person name="Silverstein K.A.T."/>
            <person name="Koren S."/>
            <person name="Bechman K.B."/>
            <person name="Herman A."/>
            <person name="Abrahante J.E."/>
            <person name="Garbe J."/>
        </authorList>
    </citation>
    <scope>NUCLEOTIDE SEQUENCE</scope>
    <source>
        <strain evidence="1">Duluth1</strain>
        <tissue evidence="1">Whole animal</tissue>
    </source>
</reference>
<comment type="caution">
    <text evidence="1">The sequence shown here is derived from an EMBL/GenBank/DDBJ whole genome shotgun (WGS) entry which is preliminary data.</text>
</comment>
<accession>A0A9D4LFD0</accession>
<proteinExistence type="predicted"/>
<sequence>MIIHGYSSRLLFESGISRYIHVREKCYKFVFLCAFGAKSTGVSRSGSSGSRIIVKLDGWVLKSTGALHSHWQRG</sequence>